<evidence type="ECO:0000313" key="2">
    <source>
        <dbReference type="Proteomes" id="UP000246104"/>
    </source>
</evidence>
<dbReference type="Proteomes" id="UP000246104">
    <property type="component" value="Unassembled WGS sequence"/>
</dbReference>
<evidence type="ECO:0008006" key="3">
    <source>
        <dbReference type="Google" id="ProtNLM"/>
    </source>
</evidence>
<dbReference type="Pfam" id="PF13189">
    <property type="entry name" value="Cytidylate_kin2"/>
    <property type="match status" value="1"/>
</dbReference>
<accession>A0A317JTF1</accession>
<comment type="caution">
    <text evidence="1">The sequence shown here is derived from an EMBL/GenBank/DDBJ whole genome shotgun (WGS) entry which is preliminary data.</text>
</comment>
<dbReference type="InterPro" id="IPR027417">
    <property type="entry name" value="P-loop_NTPase"/>
</dbReference>
<protein>
    <recommendedName>
        <fullName evidence="3">Cytidylate kinase</fullName>
    </recommendedName>
</protein>
<dbReference type="EMBL" id="PSRQ01000023">
    <property type="protein sequence ID" value="PWU23765.1"/>
    <property type="molecule type" value="Genomic_DNA"/>
</dbReference>
<sequence>MVYKNITISGLPGCGSTTLLKLLKDRLGMEGWRGFSGGEFMRAYALEKGVFKEHEGLHHSAADYEDAFDRQIDYGMREKLSTEEKWILEAWLSGFLAQGVEGTLKVLLLCSDDAVRIDRIVNRDNVSIEEAKEHISKRKETNVTKWTRMYSKEWKEWVVDRGLATADEQIDFWKPTLYDVVIDTFSTSKDETLRLVLEKLGM</sequence>
<dbReference type="Gene3D" id="3.40.50.300">
    <property type="entry name" value="P-loop containing nucleotide triphosphate hydrolases"/>
    <property type="match status" value="1"/>
</dbReference>
<reference evidence="1 2" key="1">
    <citation type="submission" date="2018-02" db="EMBL/GenBank/DDBJ databases">
        <title>Genomic Reconstructions from Amazon Rainforest and Pasture Soil Reveal Novel Insights into the Physiology of Candidate Phyla in Tropical Sites.</title>
        <authorList>
            <person name="Kroeger M.E."/>
            <person name="Delmont T."/>
            <person name="Eren A.M."/>
            <person name="Guo J."/>
            <person name="Meyer K.M."/>
            <person name="Khan K."/>
            <person name="Rodrigues J.L.M."/>
            <person name="Bohannan B.J.M."/>
            <person name="Tringe S."/>
            <person name="Borges C.D."/>
            <person name="Tiedje J."/>
            <person name="Tsai S.M."/>
            <person name="Nusslein K."/>
        </authorList>
    </citation>
    <scope>NUCLEOTIDE SEQUENCE [LARGE SCALE GENOMIC DNA]</scope>
    <source>
        <strain evidence="1">Amazon FNV 2010 28 9</strain>
    </source>
</reference>
<dbReference type="AlphaFoldDB" id="A0A317JTF1"/>
<name>A0A317JTF1_9BACT</name>
<organism evidence="1 2">
    <name type="scientific">Candidatus Cerribacteria bacterium 'Amazon FNV 2010 28 9'</name>
    <dbReference type="NCBI Taxonomy" id="2081795"/>
    <lineage>
        <taxon>Bacteria</taxon>
        <taxon>Candidatus Cerribacteria</taxon>
    </lineage>
</organism>
<proteinExistence type="predicted"/>
<evidence type="ECO:0000313" key="1">
    <source>
        <dbReference type="EMBL" id="PWU23765.1"/>
    </source>
</evidence>
<gene>
    <name evidence="1" type="ORF">C5B42_01920</name>
</gene>
<dbReference type="SUPFAM" id="SSF52540">
    <property type="entry name" value="P-loop containing nucleoside triphosphate hydrolases"/>
    <property type="match status" value="1"/>
</dbReference>